<dbReference type="PANTHER" id="PTHR11086">
    <property type="entry name" value="DEOXYCYTIDYLATE DEAMINASE-RELATED"/>
    <property type="match status" value="1"/>
</dbReference>
<dbReference type="GO" id="GO:0005737">
    <property type="term" value="C:cytoplasm"/>
    <property type="evidence" value="ECO:0007669"/>
    <property type="project" value="TreeGrafter"/>
</dbReference>
<dbReference type="GO" id="GO:0008270">
    <property type="term" value="F:zinc ion binding"/>
    <property type="evidence" value="ECO:0007669"/>
    <property type="project" value="InterPro"/>
</dbReference>
<keyword evidence="2" id="KW-0479">Metal-binding</keyword>
<keyword evidence="3" id="KW-0378">Hydrolase</keyword>
<dbReference type="InterPro" id="IPR002125">
    <property type="entry name" value="CMP_dCMP_dom"/>
</dbReference>
<proteinExistence type="inferred from homology"/>
<comment type="caution">
    <text evidence="6">The sequence shown here is derived from an EMBL/GenBank/DDBJ whole genome shotgun (WGS) entry which is preliminary data.</text>
</comment>
<evidence type="ECO:0000259" key="5">
    <source>
        <dbReference type="PROSITE" id="PS51747"/>
    </source>
</evidence>
<organism evidence="6">
    <name type="scientific">marine sediment metagenome</name>
    <dbReference type="NCBI Taxonomy" id="412755"/>
    <lineage>
        <taxon>unclassified sequences</taxon>
        <taxon>metagenomes</taxon>
        <taxon>ecological metagenomes</taxon>
    </lineage>
</organism>
<dbReference type="InterPro" id="IPR015517">
    <property type="entry name" value="dCMP_deaminase-rel"/>
</dbReference>
<gene>
    <name evidence="6" type="ORF">LCGC14_1827500</name>
</gene>
<dbReference type="PANTHER" id="PTHR11086:SF18">
    <property type="entry name" value="DEOXYCYTIDYLATE DEAMINASE"/>
    <property type="match status" value="1"/>
</dbReference>
<feature type="domain" description="CMP/dCMP-type deaminase" evidence="5">
    <location>
        <begin position="8"/>
        <end position="126"/>
    </location>
</feature>
<evidence type="ECO:0000256" key="2">
    <source>
        <dbReference type="ARBA" id="ARBA00022723"/>
    </source>
</evidence>
<dbReference type="InterPro" id="IPR016473">
    <property type="entry name" value="dCMP_deaminase"/>
</dbReference>
<evidence type="ECO:0000256" key="3">
    <source>
        <dbReference type="ARBA" id="ARBA00022801"/>
    </source>
</evidence>
<dbReference type="PROSITE" id="PS00903">
    <property type="entry name" value="CYT_DCMP_DEAMINASES_1"/>
    <property type="match status" value="1"/>
</dbReference>
<dbReference type="GO" id="GO:0004132">
    <property type="term" value="F:dCMP deaminase activity"/>
    <property type="evidence" value="ECO:0007669"/>
    <property type="project" value="InterPro"/>
</dbReference>
<protein>
    <recommendedName>
        <fullName evidence="5">CMP/dCMP-type deaminase domain-containing protein</fullName>
    </recommendedName>
</protein>
<sequence length="142" mass="15525">MDADDRPTRELIHMSTAGIWAKRSLCTRGQAGTVITTEDMRRVLSIGYNGPAKGLPHDRCNGEKGKCGCLHAEDNAIAALDSTITKKSLFTTMSPCVMCAQRIIQAGIGRVYFWEQYRTHEGLSVLASVGIECQSLKGMSYP</sequence>
<name>A0A0F9GHC6_9ZZZZ</name>
<dbReference type="InterPro" id="IPR016192">
    <property type="entry name" value="APOBEC/CMP_deaminase_Zn-bd"/>
</dbReference>
<keyword evidence="4" id="KW-0862">Zinc</keyword>
<reference evidence="6" key="1">
    <citation type="journal article" date="2015" name="Nature">
        <title>Complex archaea that bridge the gap between prokaryotes and eukaryotes.</title>
        <authorList>
            <person name="Spang A."/>
            <person name="Saw J.H."/>
            <person name="Jorgensen S.L."/>
            <person name="Zaremba-Niedzwiedzka K."/>
            <person name="Martijn J."/>
            <person name="Lind A.E."/>
            <person name="van Eijk R."/>
            <person name="Schleper C."/>
            <person name="Guy L."/>
            <person name="Ettema T.J."/>
        </authorList>
    </citation>
    <scope>NUCLEOTIDE SEQUENCE</scope>
</reference>
<dbReference type="InterPro" id="IPR016193">
    <property type="entry name" value="Cytidine_deaminase-like"/>
</dbReference>
<dbReference type="EMBL" id="LAZR01017992">
    <property type="protein sequence ID" value="KKL98133.1"/>
    <property type="molecule type" value="Genomic_DNA"/>
</dbReference>
<dbReference type="Pfam" id="PF00383">
    <property type="entry name" value="dCMP_cyt_deam_1"/>
    <property type="match status" value="1"/>
</dbReference>
<accession>A0A0F9GHC6</accession>
<dbReference type="PIRSF" id="PIRSF006019">
    <property type="entry name" value="dCMP_deaminase"/>
    <property type="match status" value="1"/>
</dbReference>
<dbReference type="AlphaFoldDB" id="A0A0F9GHC6"/>
<evidence type="ECO:0000313" key="6">
    <source>
        <dbReference type="EMBL" id="KKL98133.1"/>
    </source>
</evidence>
<dbReference type="PROSITE" id="PS51747">
    <property type="entry name" value="CYT_DCMP_DEAMINASES_2"/>
    <property type="match status" value="1"/>
</dbReference>
<dbReference type="Gene3D" id="3.40.140.10">
    <property type="entry name" value="Cytidine Deaminase, domain 2"/>
    <property type="match status" value="1"/>
</dbReference>
<dbReference type="SUPFAM" id="SSF53927">
    <property type="entry name" value="Cytidine deaminase-like"/>
    <property type="match status" value="1"/>
</dbReference>
<comment type="similarity">
    <text evidence="1">Belongs to the cytidine and deoxycytidylate deaminase family.</text>
</comment>
<evidence type="ECO:0000256" key="1">
    <source>
        <dbReference type="ARBA" id="ARBA00006576"/>
    </source>
</evidence>
<dbReference type="GO" id="GO:0006220">
    <property type="term" value="P:pyrimidine nucleotide metabolic process"/>
    <property type="evidence" value="ECO:0007669"/>
    <property type="project" value="InterPro"/>
</dbReference>
<evidence type="ECO:0000256" key="4">
    <source>
        <dbReference type="ARBA" id="ARBA00022833"/>
    </source>
</evidence>